<dbReference type="Gene3D" id="1.20.910.10">
    <property type="entry name" value="Heme oxygenase-like"/>
    <property type="match status" value="1"/>
</dbReference>
<dbReference type="GO" id="GO:0009229">
    <property type="term" value="P:thiamine diphosphate biosynthetic process"/>
    <property type="evidence" value="ECO:0007669"/>
    <property type="project" value="UniProtKB-UniPathway"/>
</dbReference>
<dbReference type="Pfam" id="PF03070">
    <property type="entry name" value="TENA_THI-4"/>
    <property type="match status" value="1"/>
</dbReference>
<dbReference type="CDD" id="cd19367">
    <property type="entry name" value="TenA_C_ScTHI20-like"/>
    <property type="match status" value="1"/>
</dbReference>
<dbReference type="SUPFAM" id="SSF48613">
    <property type="entry name" value="Heme oxygenase-like"/>
    <property type="match status" value="1"/>
</dbReference>
<dbReference type="EMBL" id="FWYD01000002">
    <property type="protein sequence ID" value="SMC55267.1"/>
    <property type="molecule type" value="Genomic_DNA"/>
</dbReference>
<feature type="domain" description="Thiaminase-2/PQQC" evidence="2">
    <location>
        <begin position="21"/>
        <end position="226"/>
    </location>
</feature>
<organism evidence="3 4">
    <name type="scientific">Primorskyibacter flagellatus</name>
    <dbReference type="NCBI Taxonomy" id="1387277"/>
    <lineage>
        <taxon>Bacteria</taxon>
        <taxon>Pseudomonadati</taxon>
        <taxon>Pseudomonadota</taxon>
        <taxon>Alphaproteobacteria</taxon>
        <taxon>Rhodobacterales</taxon>
        <taxon>Roseobacteraceae</taxon>
        <taxon>Primorskyibacter</taxon>
    </lineage>
</organism>
<dbReference type="NCBIfam" id="TIGR04306">
    <property type="entry name" value="salvage_TenA"/>
    <property type="match status" value="1"/>
</dbReference>
<dbReference type="Proteomes" id="UP000192330">
    <property type="component" value="Unassembled WGS sequence"/>
</dbReference>
<comment type="similarity">
    <text evidence="1">Belongs to the TenA family.</text>
</comment>
<name>A0A1W2A3J7_9RHOB</name>
<evidence type="ECO:0000313" key="3">
    <source>
        <dbReference type="EMBL" id="SMC55267.1"/>
    </source>
</evidence>
<dbReference type="PANTHER" id="PTHR43198">
    <property type="entry name" value="BIFUNCTIONAL TH2 PROTEIN"/>
    <property type="match status" value="1"/>
</dbReference>
<dbReference type="UniPathway" id="UPA00060"/>
<comment type="pathway">
    <text evidence="1">Cofactor biosynthesis; thiamine diphosphate biosynthesis.</text>
</comment>
<proteinExistence type="inferred from homology"/>
<dbReference type="RefSeq" id="WP_084350787.1">
    <property type="nucleotide sequence ID" value="NZ_FWYD01000002.1"/>
</dbReference>
<dbReference type="InterPro" id="IPR027574">
    <property type="entry name" value="Thiaminase_II"/>
</dbReference>
<evidence type="ECO:0000313" key="4">
    <source>
        <dbReference type="Proteomes" id="UP000192330"/>
    </source>
</evidence>
<comment type="catalytic activity">
    <reaction evidence="1">
        <text>4-amino-5-aminomethyl-2-methylpyrimidine + H2O = 4-amino-5-hydroxymethyl-2-methylpyrimidine + NH4(+)</text>
        <dbReference type="Rhea" id="RHEA:31799"/>
        <dbReference type="ChEBI" id="CHEBI:15377"/>
        <dbReference type="ChEBI" id="CHEBI:16892"/>
        <dbReference type="ChEBI" id="CHEBI:28938"/>
        <dbReference type="ChEBI" id="CHEBI:63416"/>
        <dbReference type="EC" id="3.5.99.2"/>
    </reaction>
</comment>
<comment type="function">
    <text evidence="1">Catalyzes an amino-pyrimidine hydrolysis reaction at the C5' of the pyrimidine moiety of thiamine compounds, a reaction that is part of a thiamine salvage pathway.</text>
</comment>
<dbReference type="EC" id="3.5.99.2" evidence="1"/>
<evidence type="ECO:0000259" key="2">
    <source>
        <dbReference type="Pfam" id="PF03070"/>
    </source>
</evidence>
<dbReference type="InterPro" id="IPR050967">
    <property type="entry name" value="Thiamine_Salvage_TenA"/>
</dbReference>
<dbReference type="OrthoDB" id="34166at2"/>
<dbReference type="InterPro" id="IPR004305">
    <property type="entry name" value="Thiaminase-2/PQQC"/>
</dbReference>
<dbReference type="PANTHER" id="PTHR43198:SF2">
    <property type="entry name" value="SI:CH1073-67J19.1-RELATED"/>
    <property type="match status" value="1"/>
</dbReference>
<gene>
    <name evidence="3" type="ORF">SAMN06295998_102369</name>
</gene>
<keyword evidence="1" id="KW-0784">Thiamine biosynthesis</keyword>
<dbReference type="GO" id="GO:0005829">
    <property type="term" value="C:cytosol"/>
    <property type="evidence" value="ECO:0007669"/>
    <property type="project" value="TreeGrafter"/>
</dbReference>
<keyword evidence="4" id="KW-1185">Reference proteome</keyword>
<reference evidence="3 4" key="1">
    <citation type="submission" date="2017-04" db="EMBL/GenBank/DDBJ databases">
        <authorList>
            <person name="Afonso C.L."/>
            <person name="Miller P.J."/>
            <person name="Scott M.A."/>
            <person name="Spackman E."/>
            <person name="Goraichik I."/>
            <person name="Dimitrov K.M."/>
            <person name="Suarez D.L."/>
            <person name="Swayne D.E."/>
        </authorList>
    </citation>
    <scope>NUCLEOTIDE SEQUENCE [LARGE SCALE GENOMIC DNA]</scope>
    <source>
        <strain evidence="3 4">CGMCC 1.12644</strain>
    </source>
</reference>
<evidence type="ECO:0000256" key="1">
    <source>
        <dbReference type="RuleBase" id="RU363093"/>
    </source>
</evidence>
<sequence>MSGLEHGRTVALLRDGCADDWRSYTHHPFVDGLRDGTLPRAAFLHYLIQDYVFLVHFSRAWSLGVVKAETLEEMKVCAGSVNGFVNHEMALHIETCAAEGIDEVTLFNAVEEFENIAYTRYVMDAGLQGDFLDLLASLAPCCFGYAEIGTRLGVEAAPDTPYRAWIDTYNGSEYQTAMTRLGQMIDGAMTRRLGPAPETSPRWSQLQKRFTTATQLEAAFWGMGLRKA</sequence>
<protein>
    <recommendedName>
        <fullName evidence="1">Aminopyrimidine aminohydrolase</fullName>
        <ecNumber evidence="1">3.5.99.2</ecNumber>
    </recommendedName>
</protein>
<dbReference type="AlphaFoldDB" id="A0A1W2A3J7"/>
<keyword evidence="1" id="KW-0378">Hydrolase</keyword>
<dbReference type="GO" id="GO:0009228">
    <property type="term" value="P:thiamine biosynthetic process"/>
    <property type="evidence" value="ECO:0007669"/>
    <property type="project" value="UniProtKB-KW"/>
</dbReference>
<dbReference type="GO" id="GO:0050334">
    <property type="term" value="F:thiaminase activity"/>
    <property type="evidence" value="ECO:0007669"/>
    <property type="project" value="UniProtKB-EC"/>
</dbReference>
<accession>A0A1W2A3J7</accession>
<dbReference type="STRING" id="1387277.SAMN06295998_102369"/>
<comment type="catalytic activity">
    <reaction evidence="1">
        <text>thiamine + H2O = 5-(2-hydroxyethyl)-4-methylthiazole + 4-amino-5-hydroxymethyl-2-methylpyrimidine + H(+)</text>
        <dbReference type="Rhea" id="RHEA:17509"/>
        <dbReference type="ChEBI" id="CHEBI:15377"/>
        <dbReference type="ChEBI" id="CHEBI:15378"/>
        <dbReference type="ChEBI" id="CHEBI:16892"/>
        <dbReference type="ChEBI" id="CHEBI:17957"/>
        <dbReference type="ChEBI" id="CHEBI:18385"/>
        <dbReference type="EC" id="3.5.99.2"/>
    </reaction>
</comment>
<dbReference type="InterPro" id="IPR016084">
    <property type="entry name" value="Haem_Oase-like_multi-hlx"/>
</dbReference>